<evidence type="ECO:0000313" key="2">
    <source>
        <dbReference type="EMBL" id="WHY50283.1"/>
    </source>
</evidence>
<dbReference type="Pfam" id="PF05037">
    <property type="entry name" value="DUF669"/>
    <property type="match status" value="1"/>
</dbReference>
<gene>
    <name evidence="2" type="ORF">QNH24_18395</name>
</gene>
<dbReference type="InterPro" id="IPR007731">
    <property type="entry name" value="DUF669"/>
</dbReference>
<name>A0AAX3WU60_9BACI</name>
<dbReference type="Proteomes" id="UP001178322">
    <property type="component" value="Chromosome"/>
</dbReference>
<sequence>MSFFKFDEEKVKSGFELVEEGKYEVTVLNAVAGKTQKNEDKITLDYEIRSDVPQKHQGAKVMFDTFTFSNEVAAGIVQSLLKATGFANGHPFQSPDDMAKQLIGRSLQITVKHEEYEKLVDGKKEKRTAAKAKYYDKSVVNPPQSPGAPITVGSDDLPF</sequence>
<evidence type="ECO:0000313" key="3">
    <source>
        <dbReference type="Proteomes" id="UP001178322"/>
    </source>
</evidence>
<dbReference type="RefSeq" id="WP_283868967.1">
    <property type="nucleotide sequence ID" value="NZ_CP126101.1"/>
</dbReference>
<protein>
    <submittedName>
        <fullName evidence="2">DUF669 domain-containing protein</fullName>
    </submittedName>
</protein>
<proteinExistence type="predicted"/>
<accession>A0AAX3WU60</accession>
<evidence type="ECO:0000256" key="1">
    <source>
        <dbReference type="SAM" id="MobiDB-lite"/>
    </source>
</evidence>
<dbReference type="EMBL" id="CP126101">
    <property type="protein sequence ID" value="WHY50283.1"/>
    <property type="molecule type" value="Genomic_DNA"/>
</dbReference>
<reference evidence="2" key="1">
    <citation type="submission" date="2023-05" db="EMBL/GenBank/DDBJ databases">
        <title>Comparative genomics of Bacillaceae isolates and their secondary metabolite potential.</title>
        <authorList>
            <person name="Song L."/>
            <person name="Nielsen L.J."/>
            <person name="Mohite O."/>
            <person name="Xu X."/>
            <person name="Weber T."/>
            <person name="Kovacs A.T."/>
        </authorList>
    </citation>
    <scope>NUCLEOTIDE SEQUENCE</scope>
    <source>
        <strain evidence="2">LY1</strain>
    </source>
</reference>
<feature type="region of interest" description="Disordered" evidence="1">
    <location>
        <begin position="135"/>
        <end position="159"/>
    </location>
</feature>
<organism evidence="2 3">
    <name type="scientific">Lysinibacillus pakistanensis</name>
    <dbReference type="NCBI Taxonomy" id="759811"/>
    <lineage>
        <taxon>Bacteria</taxon>
        <taxon>Bacillati</taxon>
        <taxon>Bacillota</taxon>
        <taxon>Bacilli</taxon>
        <taxon>Bacillales</taxon>
        <taxon>Bacillaceae</taxon>
        <taxon>Lysinibacillus</taxon>
    </lineage>
</organism>
<dbReference type="AlphaFoldDB" id="A0AAX3WU60"/>